<keyword evidence="4" id="KW-1185">Reference proteome</keyword>
<protein>
    <submittedName>
        <fullName evidence="3">Ig-like domain (Group 2)</fullName>
    </submittedName>
</protein>
<accession>A0A1G6C830</accession>
<dbReference type="InterPro" id="IPR008964">
    <property type="entry name" value="Invasin/intimin_cell_adhesion"/>
</dbReference>
<proteinExistence type="predicted"/>
<gene>
    <name evidence="3" type="ORF">SAMN02910417_02171</name>
</gene>
<keyword evidence="1" id="KW-0732">Signal</keyword>
<dbReference type="Pfam" id="PF02368">
    <property type="entry name" value="Big_2"/>
    <property type="match status" value="1"/>
</dbReference>
<feature type="chain" id="PRO_5011608531" evidence="1">
    <location>
        <begin position="27"/>
        <end position="1007"/>
    </location>
</feature>
<evidence type="ECO:0000259" key="2">
    <source>
        <dbReference type="Pfam" id="PF02368"/>
    </source>
</evidence>
<dbReference type="InterPro" id="IPR003343">
    <property type="entry name" value="Big_2"/>
</dbReference>
<dbReference type="AlphaFoldDB" id="A0A1G6C830"/>
<dbReference type="EMBL" id="FMXR01000016">
    <property type="protein sequence ID" value="SDB29046.1"/>
    <property type="molecule type" value="Genomic_DNA"/>
</dbReference>
<evidence type="ECO:0000313" key="3">
    <source>
        <dbReference type="EMBL" id="SDB29046.1"/>
    </source>
</evidence>
<evidence type="ECO:0000313" key="4">
    <source>
        <dbReference type="Proteomes" id="UP000199228"/>
    </source>
</evidence>
<feature type="domain" description="BIG2" evidence="2">
    <location>
        <begin position="844"/>
        <end position="900"/>
    </location>
</feature>
<sequence length="1007" mass="105242">MRFKKASLVLAAALIASMGTSSFAYAADDTQQSYTASAAVEHAFGADSIAAGTVVLKNPQYGDKYVATSATENDWINSPSASSNIVSVDVYSADGTTKLETIETTNNGVLTMVKYGQEANSAVDILDYVESGEQLNVTAFTFYETAGSEAYSEMAKFGNMAGQTAQYTYRSALKVDDGEVDETESISALIADSQITSEQDGTITVNGIMNLDTAFMNGIIADDSSSEDGTDTKVAIDDATLTANGDGANDFQGEAATVLAAGSSEVDITDSTIFTEGVIRTAAAAKENGILKIDDSVLYTEETDDTTAEYNALVVPMMKRTPFALGIEGVVRATNILGSGQGIYTDSLIASSGWGVLSTDSGTSYSQTGTYALDVSNVIAGIGTVEAADNDKSYTATKEVNGTTYGFTQGGSGYVAYADSGVWDKFDDVQFYSDDYVQIMASSTSSAYYTDSILNAGRIAVMTQQNAGGTISIKDSTVNAGDTAVQVKSGAANAGYTNVVLDNATVNYTGSNNYGGTLVELVESDDAGNPGTTSYTINDTGDKATSGATAIAGDTNVTLTGSKAYTGNVWNNIYNNSEALNLTIENGSSLTGTISSSYGYHVDENGDRVANGTTITCNTEGDYRTSTTETGEYEMIGSLYNVANEQINNPVNVTLESGSSWTVDLADGTNGEANACYLNNVSVAANASITSENDVTIYYYGTLDIADGANIGDNITFVKSTVKESEQEDDGIALTTQFYDGTPLEFYVEDTNGNPVSSAVSIEGQAFTTYKFNITAADGYTIESINVPDGVTMTELTSGNYKYELTNSETSSQTKRVTVIVKADSQEDTALQEQTISIGNKAAQDGNVTLKSGKSLSLNASAKGALTYTSSDNSVATVSSKGVITAKKAGTATITVKAAATSAYAQATKTIKVTVKKATNTITVKSKKVTVKAGKSAKLKVSAIKGSVKATKVKGNKKIKVSSKGKISVKKSLKKGTYTVKVKLTSKAYSGTYTSQSKTISVKVKVK</sequence>
<dbReference type="RefSeq" id="WP_176762385.1">
    <property type="nucleotide sequence ID" value="NZ_FMXR01000016.1"/>
</dbReference>
<dbReference type="STRING" id="1732.SAMN02910417_02171"/>
<feature type="signal peptide" evidence="1">
    <location>
        <begin position="1"/>
        <end position="26"/>
    </location>
</feature>
<name>A0A1G6C830_EUBOX</name>
<organism evidence="3 4">
    <name type="scientific">Eubacterium oxidoreducens</name>
    <dbReference type="NCBI Taxonomy" id="1732"/>
    <lineage>
        <taxon>Bacteria</taxon>
        <taxon>Bacillati</taxon>
        <taxon>Bacillota</taxon>
        <taxon>Clostridia</taxon>
        <taxon>Eubacteriales</taxon>
        <taxon>Eubacteriaceae</taxon>
        <taxon>Eubacterium</taxon>
    </lineage>
</organism>
<reference evidence="3 4" key="1">
    <citation type="submission" date="2016-10" db="EMBL/GenBank/DDBJ databases">
        <authorList>
            <person name="de Groot N.N."/>
        </authorList>
    </citation>
    <scope>NUCLEOTIDE SEQUENCE [LARGE SCALE GENOMIC DNA]</scope>
    <source>
        <strain evidence="3 4">DSM 3217</strain>
    </source>
</reference>
<dbReference type="Gene3D" id="2.60.40.1080">
    <property type="match status" value="1"/>
</dbReference>
<dbReference type="Proteomes" id="UP000199228">
    <property type="component" value="Unassembled WGS sequence"/>
</dbReference>
<dbReference type="SUPFAM" id="SSF49373">
    <property type="entry name" value="Invasin/intimin cell-adhesion fragments"/>
    <property type="match status" value="1"/>
</dbReference>
<evidence type="ECO:0000256" key="1">
    <source>
        <dbReference type="SAM" id="SignalP"/>
    </source>
</evidence>